<evidence type="ECO:0000313" key="2">
    <source>
        <dbReference type="EMBL" id="HCK29593.1"/>
    </source>
</evidence>
<keyword evidence="1" id="KW-0812">Transmembrane</keyword>
<comment type="caution">
    <text evidence="2">The sequence shown here is derived from an EMBL/GenBank/DDBJ whole genome shotgun (WGS) entry which is preliminary data.</text>
</comment>
<feature type="transmembrane region" description="Helical" evidence="1">
    <location>
        <begin position="30"/>
        <end position="50"/>
    </location>
</feature>
<dbReference type="AlphaFoldDB" id="A0A3D2SKN8"/>
<name>A0A3D2SKN8_9GAMM</name>
<feature type="transmembrane region" description="Helical" evidence="1">
    <location>
        <begin position="101"/>
        <end position="120"/>
    </location>
</feature>
<dbReference type="RefSeq" id="WP_049174860.1">
    <property type="nucleotide sequence ID" value="NZ_BKFK01000004.1"/>
</dbReference>
<feature type="transmembrane region" description="Helical" evidence="1">
    <location>
        <begin position="132"/>
        <end position="152"/>
    </location>
</feature>
<reference evidence="2 3" key="1">
    <citation type="journal article" date="2018" name="Nat. Biotechnol.">
        <title>A standardized bacterial taxonomy based on genome phylogeny substantially revises the tree of life.</title>
        <authorList>
            <person name="Parks D.H."/>
            <person name="Chuvochina M."/>
            <person name="Waite D.W."/>
            <person name="Rinke C."/>
            <person name="Skarshewski A."/>
            <person name="Chaumeil P.A."/>
            <person name="Hugenholtz P."/>
        </authorList>
    </citation>
    <scope>NUCLEOTIDE SEQUENCE [LARGE SCALE GENOMIC DNA]</scope>
    <source>
        <strain evidence="2">UBA9669</strain>
    </source>
</reference>
<organism evidence="2 3">
    <name type="scientific">Acinetobacter ursingii</name>
    <dbReference type="NCBI Taxonomy" id="108980"/>
    <lineage>
        <taxon>Bacteria</taxon>
        <taxon>Pseudomonadati</taxon>
        <taxon>Pseudomonadota</taxon>
        <taxon>Gammaproteobacteria</taxon>
        <taxon>Moraxellales</taxon>
        <taxon>Moraxellaceae</taxon>
        <taxon>Acinetobacter</taxon>
    </lineage>
</organism>
<dbReference type="EMBL" id="DPVE01000095">
    <property type="protein sequence ID" value="HCK29593.1"/>
    <property type="molecule type" value="Genomic_DNA"/>
</dbReference>
<evidence type="ECO:0000313" key="3">
    <source>
        <dbReference type="Proteomes" id="UP000263596"/>
    </source>
</evidence>
<keyword evidence="1" id="KW-0472">Membrane</keyword>
<feature type="transmembrane region" description="Helical" evidence="1">
    <location>
        <begin position="70"/>
        <end position="89"/>
    </location>
</feature>
<dbReference type="Proteomes" id="UP000263596">
    <property type="component" value="Unassembled WGS sequence"/>
</dbReference>
<feature type="transmembrane region" description="Helical" evidence="1">
    <location>
        <begin position="172"/>
        <end position="193"/>
    </location>
</feature>
<gene>
    <name evidence="2" type="ORF">DHW29_04970</name>
</gene>
<protein>
    <submittedName>
        <fullName evidence="2">Uncharacterized protein</fullName>
    </submittedName>
</protein>
<accession>A0A3D2SKN8</accession>
<evidence type="ECO:0000256" key="1">
    <source>
        <dbReference type="SAM" id="Phobius"/>
    </source>
</evidence>
<sequence>MNKESEVNSDITIKKELTPINYTNLLKENLSILVIIPALTGGLFQLVKLASLDTSYIRFFSVSQVVPDGLTVLFCIILVGLIITIFKFGINDYLPLHTQKYSYRTLIQFVVISICVYLGYEFIINENPLKFSSIILATSTKIGLSLLGYYIISFTIKRHFTFLTNILDSIKVILILGIFYFCIKFIGSISYIYSNFTNLENTVILTNKLQSSLKLKEKPNFVYFNKDYVFFQYKVNGQEKFIVIDGNELVIKLEK</sequence>
<proteinExistence type="predicted"/>
<keyword evidence="1" id="KW-1133">Transmembrane helix</keyword>